<dbReference type="InterPro" id="IPR050191">
    <property type="entry name" value="ATP-dep_DNA_ligase"/>
</dbReference>
<dbReference type="GO" id="GO:0006281">
    <property type="term" value="P:DNA repair"/>
    <property type="evidence" value="ECO:0007669"/>
    <property type="project" value="InterPro"/>
</dbReference>
<comment type="similarity">
    <text evidence="1">Belongs to the ATP-dependent DNA ligase family.</text>
</comment>
<proteinExistence type="inferred from homology"/>
<dbReference type="RefSeq" id="WP_190148967.1">
    <property type="nucleotide sequence ID" value="NZ_BMTL01000007.1"/>
</dbReference>
<sequence length="320" mass="35084">MHLSPPVEPMLARSVTTLPRAGSRPPLFEQKADGYRTLVFARPTPYIQSRRGADLGPAFPEVVRAAAALGVEAVLDAELVVWSEHGLDFSALQRRARRRGATAEHAARQEPAYLIVFDLLEVAGTVLLDEPLHRRRAALEDLFTSRRLAAPWALCPQTSDRETALSWLDPAWGTAGVEGVMIKDPGSRYRPGERGWQKLRTRTTAEGIIGAVTGTVHAPKSLLFGRLDPAGRLQLIARSTPLSRPASAELGVALRPAGQEHPWYGRRFSAGWGASEPLIFQTVVPDLVAEIDVDTAVDLGTYRHPVRFLRLRDDMTSGEV</sequence>
<evidence type="ECO:0000256" key="3">
    <source>
        <dbReference type="ARBA" id="ARBA00034003"/>
    </source>
</evidence>
<dbReference type="CDD" id="cd07905">
    <property type="entry name" value="Adenylation_DNA_ligase_LigC"/>
    <property type="match status" value="1"/>
</dbReference>
<evidence type="ECO:0000256" key="1">
    <source>
        <dbReference type="ARBA" id="ARBA00007572"/>
    </source>
</evidence>
<dbReference type="CDD" id="cd07970">
    <property type="entry name" value="OBF_DNA_ligase_LigC"/>
    <property type="match status" value="1"/>
</dbReference>
<dbReference type="EMBL" id="BMTL01000007">
    <property type="protein sequence ID" value="GGR81515.1"/>
    <property type="molecule type" value="Genomic_DNA"/>
</dbReference>
<comment type="caution">
    <text evidence="5">The sequence shown here is derived from an EMBL/GenBank/DDBJ whole genome shotgun (WGS) entry which is preliminary data.</text>
</comment>
<evidence type="ECO:0000256" key="2">
    <source>
        <dbReference type="ARBA" id="ARBA00022598"/>
    </source>
</evidence>
<dbReference type="GO" id="GO:0006310">
    <property type="term" value="P:DNA recombination"/>
    <property type="evidence" value="ECO:0007669"/>
    <property type="project" value="InterPro"/>
</dbReference>
<dbReference type="InterPro" id="IPR012340">
    <property type="entry name" value="NA-bd_OB-fold"/>
</dbReference>
<dbReference type="InterPro" id="IPR012310">
    <property type="entry name" value="DNA_ligase_ATP-dep_cent"/>
</dbReference>
<comment type="catalytic activity">
    <reaction evidence="3">
        <text>ATP + (deoxyribonucleotide)n-3'-hydroxyl + 5'-phospho-(deoxyribonucleotide)m = (deoxyribonucleotide)n+m + AMP + diphosphate.</text>
        <dbReference type="EC" id="6.5.1.1"/>
    </reaction>
</comment>
<keyword evidence="2 5" id="KW-0436">Ligase</keyword>
<dbReference type="Gene3D" id="2.40.50.140">
    <property type="entry name" value="Nucleic acid-binding proteins"/>
    <property type="match status" value="1"/>
</dbReference>
<evidence type="ECO:0000313" key="6">
    <source>
        <dbReference type="Proteomes" id="UP000606194"/>
    </source>
</evidence>
<reference evidence="5" key="1">
    <citation type="journal article" date="2014" name="Int. J. Syst. Evol. Microbiol.">
        <title>Complete genome sequence of Corynebacterium casei LMG S-19264T (=DSM 44701T), isolated from a smear-ripened cheese.</title>
        <authorList>
            <consortium name="US DOE Joint Genome Institute (JGI-PGF)"/>
            <person name="Walter F."/>
            <person name="Albersmeier A."/>
            <person name="Kalinowski J."/>
            <person name="Ruckert C."/>
        </authorList>
    </citation>
    <scope>NUCLEOTIDE SEQUENCE</scope>
    <source>
        <strain evidence="5">JCM 4386</strain>
    </source>
</reference>
<accession>A0A918FTB5</accession>
<protein>
    <submittedName>
        <fullName evidence="5">DNA ligase C</fullName>
    </submittedName>
</protein>
<dbReference type="PROSITE" id="PS50160">
    <property type="entry name" value="DNA_LIGASE_A3"/>
    <property type="match status" value="1"/>
</dbReference>
<dbReference type="Pfam" id="PF01068">
    <property type="entry name" value="DNA_ligase_A_M"/>
    <property type="match status" value="1"/>
</dbReference>
<name>A0A918FTB5_9ACTN</name>
<dbReference type="Proteomes" id="UP000606194">
    <property type="component" value="Unassembled WGS sequence"/>
</dbReference>
<dbReference type="AlphaFoldDB" id="A0A918FTB5"/>
<gene>
    <name evidence="5" type="primary">ligC</name>
    <name evidence="5" type="ORF">GCM10010269_20870</name>
</gene>
<dbReference type="PANTHER" id="PTHR45674">
    <property type="entry name" value="DNA LIGASE 1/3 FAMILY MEMBER"/>
    <property type="match status" value="1"/>
</dbReference>
<dbReference type="SUPFAM" id="SSF56091">
    <property type="entry name" value="DNA ligase/mRNA capping enzyme, catalytic domain"/>
    <property type="match status" value="1"/>
</dbReference>
<keyword evidence="6" id="KW-1185">Reference proteome</keyword>
<dbReference type="GO" id="GO:0005524">
    <property type="term" value="F:ATP binding"/>
    <property type="evidence" value="ECO:0007669"/>
    <property type="project" value="InterPro"/>
</dbReference>
<dbReference type="PANTHER" id="PTHR45674:SF4">
    <property type="entry name" value="DNA LIGASE 1"/>
    <property type="match status" value="1"/>
</dbReference>
<dbReference type="Gene3D" id="3.30.470.30">
    <property type="entry name" value="DNA ligase/mRNA capping enzyme"/>
    <property type="match status" value="1"/>
</dbReference>
<dbReference type="GO" id="GO:0003910">
    <property type="term" value="F:DNA ligase (ATP) activity"/>
    <property type="evidence" value="ECO:0007669"/>
    <property type="project" value="UniProtKB-EC"/>
</dbReference>
<feature type="domain" description="ATP-dependent DNA ligase family profile" evidence="4">
    <location>
        <begin position="105"/>
        <end position="200"/>
    </location>
</feature>
<organism evidence="5 6">
    <name type="scientific">Streptomyces humidus</name>
    <dbReference type="NCBI Taxonomy" id="52259"/>
    <lineage>
        <taxon>Bacteria</taxon>
        <taxon>Bacillati</taxon>
        <taxon>Actinomycetota</taxon>
        <taxon>Actinomycetes</taxon>
        <taxon>Kitasatosporales</taxon>
        <taxon>Streptomycetaceae</taxon>
        <taxon>Streptomyces</taxon>
    </lineage>
</organism>
<dbReference type="InterPro" id="IPR044117">
    <property type="entry name" value="OBF_LigC-like"/>
</dbReference>
<reference evidence="5" key="2">
    <citation type="submission" date="2020-09" db="EMBL/GenBank/DDBJ databases">
        <authorList>
            <person name="Sun Q."/>
            <person name="Ohkuma M."/>
        </authorList>
    </citation>
    <scope>NUCLEOTIDE SEQUENCE</scope>
    <source>
        <strain evidence="5">JCM 4386</strain>
    </source>
</reference>
<evidence type="ECO:0000313" key="5">
    <source>
        <dbReference type="EMBL" id="GGR81515.1"/>
    </source>
</evidence>
<evidence type="ECO:0000259" key="4">
    <source>
        <dbReference type="PROSITE" id="PS50160"/>
    </source>
</evidence>
<dbReference type="InterPro" id="IPR044119">
    <property type="entry name" value="Adenylation_LigC-like"/>
</dbReference>